<name>A0A2G9V070_TELCI</name>
<organism evidence="2 3">
    <name type="scientific">Teladorsagia circumcincta</name>
    <name type="common">Brown stomach worm</name>
    <name type="synonym">Ostertagia circumcincta</name>
    <dbReference type="NCBI Taxonomy" id="45464"/>
    <lineage>
        <taxon>Eukaryota</taxon>
        <taxon>Metazoa</taxon>
        <taxon>Ecdysozoa</taxon>
        <taxon>Nematoda</taxon>
        <taxon>Chromadorea</taxon>
        <taxon>Rhabditida</taxon>
        <taxon>Rhabditina</taxon>
        <taxon>Rhabditomorpha</taxon>
        <taxon>Strongyloidea</taxon>
        <taxon>Trichostrongylidae</taxon>
        <taxon>Teladorsagia</taxon>
    </lineage>
</organism>
<dbReference type="Proteomes" id="UP000230423">
    <property type="component" value="Unassembled WGS sequence"/>
</dbReference>
<dbReference type="AlphaFoldDB" id="A0A2G9V070"/>
<dbReference type="OrthoDB" id="360653at2759"/>
<gene>
    <name evidence="2" type="ORF">TELCIR_02057</name>
</gene>
<dbReference type="GO" id="GO:0032040">
    <property type="term" value="C:small-subunit processome"/>
    <property type="evidence" value="ECO:0007669"/>
    <property type="project" value="TreeGrafter"/>
</dbReference>
<keyword evidence="3" id="KW-1185">Reference proteome</keyword>
<reference evidence="2 3" key="1">
    <citation type="submission" date="2015-09" db="EMBL/GenBank/DDBJ databases">
        <title>Draft genome of the parasitic nematode Teladorsagia circumcincta isolate WARC Sus (inbred).</title>
        <authorList>
            <person name="Mitreva M."/>
        </authorList>
    </citation>
    <scope>NUCLEOTIDE SEQUENCE [LARGE SCALE GENOMIC DNA]</scope>
    <source>
        <strain evidence="2 3">S</strain>
    </source>
</reference>
<dbReference type="InterPro" id="IPR016024">
    <property type="entry name" value="ARM-type_fold"/>
</dbReference>
<evidence type="ECO:0000313" key="3">
    <source>
        <dbReference type="Proteomes" id="UP000230423"/>
    </source>
</evidence>
<dbReference type="InterPro" id="IPR011430">
    <property type="entry name" value="UTP20_N"/>
</dbReference>
<accession>A0A2G9V070</accession>
<evidence type="ECO:0000313" key="2">
    <source>
        <dbReference type="EMBL" id="PIO75884.1"/>
    </source>
</evidence>
<proteinExistence type="predicted"/>
<dbReference type="PANTHER" id="PTHR17695">
    <property type="entry name" value="SMALL SUBUNIT PROCESSOME COMPONENT 20 HOMOLOG"/>
    <property type="match status" value="1"/>
</dbReference>
<dbReference type="EMBL" id="KZ345098">
    <property type="protein sequence ID" value="PIO75884.1"/>
    <property type="molecule type" value="Genomic_DNA"/>
</dbReference>
<dbReference type="Gene3D" id="1.25.10.10">
    <property type="entry name" value="Leucine-rich Repeat Variant"/>
    <property type="match status" value="1"/>
</dbReference>
<sequence length="807" mass="92737">MDDQEDAPPPKKQRFKHLTFNQCVASIGGDSARFSRRLSHRPNDSELFFTEALTKWNDQDFGVHYTSFVDCLPCDELSTHAQLLYHKRTILDLLLKNLQDEKCKSIQAFCELLSALVLDLKEDFRDDMWDFFIALTNVLDLGERDVESVEAAFFTLSLLVRIMWRTLIKDFVSSFVRFIPLFGSSRPYVRRFAAESFSFVMRKSSKLSTMSQHVVEQAYKVQDERLTEGCAELFFYVCRGVAGGFHSAAKEQIHSMVTGVFKLSDPDIREYGVTILEKTTEFIVKYVQKAARGDLSFFEVTLINIMENASNMVHCTYVARLLSLCFVQRKWKNLFSSQEQLHSTIEKVLTALFFQLNTEFITFLSKVLDLFDTILDVVYFDECIMPVIGKLSEQLFSKEPTLSARLLNLYSSICLKKRPIQDVVSRNRVPIFNDVHHHCVKQHVVELIRHLTSNERSLNAAVLVVWPWVFGASEPILGKEEVASYLGELVSGDDYSLETSQLALIAASSLFQVDQSFLKKINSSEIERVSDLLTPCFFNPSASVRKSALEILNSFNFSVEGIKDEDRKHSVGVDENVFTVMLAAECCNIIDSRGRLLQFHKLMFGAHKRFMPKDCGVAYDHVILRVSFAQFFVQFTKLWSSMYEILESFARGMDIDDFWAIMVEILDQVNSGIKLLSKYLTSCNASFCLPGSGNTRSCSLENFERLLDEKTFREQLVLFTINEEDGNSIVHADHRQTVMHVLLRFLYGKLWTQTKRNFAESRRAAIFRYLGGCRSEELLDFLRILFAPVFDVIGVFSIKFTRWLLMF</sequence>
<dbReference type="PANTHER" id="PTHR17695:SF11">
    <property type="entry name" value="SMALL SUBUNIT PROCESSOME COMPONENT 20 HOMOLOG"/>
    <property type="match status" value="1"/>
</dbReference>
<dbReference type="InterPro" id="IPR011989">
    <property type="entry name" value="ARM-like"/>
</dbReference>
<dbReference type="Pfam" id="PF07539">
    <property type="entry name" value="UTP20_N"/>
    <property type="match status" value="1"/>
</dbReference>
<dbReference type="InterPro" id="IPR052575">
    <property type="entry name" value="SSU_processome_comp_20"/>
</dbReference>
<dbReference type="SUPFAM" id="SSF48371">
    <property type="entry name" value="ARM repeat"/>
    <property type="match status" value="1"/>
</dbReference>
<feature type="domain" description="U3 small nucleolar RNA-associated protein 20 N-terminal" evidence="1">
    <location>
        <begin position="701"/>
        <end position="791"/>
    </location>
</feature>
<evidence type="ECO:0000259" key="1">
    <source>
        <dbReference type="Pfam" id="PF07539"/>
    </source>
</evidence>
<protein>
    <submittedName>
        <fullName evidence="2">HEAT repeat protein</fullName>
    </submittedName>
</protein>
<dbReference type="GO" id="GO:0030686">
    <property type="term" value="C:90S preribosome"/>
    <property type="evidence" value="ECO:0007669"/>
    <property type="project" value="TreeGrafter"/>
</dbReference>